<dbReference type="RefSeq" id="WP_123710847.1">
    <property type="nucleotide sequence ID" value="NZ_RKHR01000003.1"/>
</dbReference>
<comment type="function">
    <text evidence="1">Displays glyoxalase activity, catalyzing the conversion of glyoxal to glycolate.</text>
</comment>
<gene>
    <name evidence="2" type="ORF">EDC56_0399</name>
</gene>
<dbReference type="CDD" id="cd03133">
    <property type="entry name" value="GATase1_ES1"/>
    <property type="match status" value="1"/>
</dbReference>
<dbReference type="Proteomes" id="UP000275394">
    <property type="component" value="Unassembled WGS sequence"/>
</dbReference>
<dbReference type="InterPro" id="IPR029062">
    <property type="entry name" value="Class_I_gatase-like"/>
</dbReference>
<keyword evidence="3" id="KW-1185">Reference proteome</keyword>
<evidence type="ECO:0000313" key="3">
    <source>
        <dbReference type="Proteomes" id="UP000275394"/>
    </source>
</evidence>
<evidence type="ECO:0000313" key="2">
    <source>
        <dbReference type="EMBL" id="ROS04883.1"/>
    </source>
</evidence>
<comment type="catalytic activity">
    <reaction evidence="1">
        <text>glyoxal + H2O = glycolate + H(+)</text>
        <dbReference type="Rhea" id="RHEA:51672"/>
        <dbReference type="ChEBI" id="CHEBI:15377"/>
        <dbReference type="ChEBI" id="CHEBI:15378"/>
        <dbReference type="ChEBI" id="CHEBI:29805"/>
        <dbReference type="ChEBI" id="CHEBI:34779"/>
    </reaction>
</comment>
<dbReference type="PANTHER" id="PTHR10224:SF12">
    <property type="entry name" value="GLYOXALASE ELBB"/>
    <property type="match status" value="1"/>
</dbReference>
<dbReference type="EMBL" id="RKHR01000003">
    <property type="protein sequence ID" value="ROS04883.1"/>
    <property type="molecule type" value="Genomic_DNA"/>
</dbReference>
<dbReference type="AlphaFoldDB" id="A0A3N2DYF7"/>
<dbReference type="SUPFAM" id="SSF52317">
    <property type="entry name" value="Class I glutamine amidotransferase-like"/>
    <property type="match status" value="1"/>
</dbReference>
<dbReference type="Gene3D" id="3.40.50.880">
    <property type="match status" value="1"/>
</dbReference>
<dbReference type="PIRSF" id="PIRSF006320">
    <property type="entry name" value="Elb2"/>
    <property type="match status" value="1"/>
</dbReference>
<evidence type="ECO:0000256" key="1">
    <source>
        <dbReference type="PIRNR" id="PIRNR006320"/>
    </source>
</evidence>
<dbReference type="GO" id="GO:0016829">
    <property type="term" value="F:lyase activity"/>
    <property type="evidence" value="ECO:0007669"/>
    <property type="project" value="UniProtKB-UniRule"/>
</dbReference>
<dbReference type="NCBIfam" id="NF008747">
    <property type="entry name" value="PRK11780.1"/>
    <property type="match status" value="1"/>
</dbReference>
<sequence length="217" mass="23438">MTKFAVVLSGCGYMDGAEVQEAVLTLLHLDKRGIDYQCFAPNIEQWHVVNHLTGEPAGNERRNVLVESARIVRGDIMDLADAKAAEFDALIVPGGYGVAKNLSDLALSGEECQLNPDFLAFAQAFKAARKPIGLACISPALSVRIFGMDVECTIGCDKDTARVIELMGGRHMHCAVNEIHVDVINKLVTTPAYMYDAGIADVSEGLEKMVEAVESLL</sequence>
<keyword evidence="1" id="KW-0456">Lyase</keyword>
<dbReference type="InterPro" id="IPR026041">
    <property type="entry name" value="ElbB"/>
</dbReference>
<proteinExistence type="inferred from homology"/>
<dbReference type="OrthoDB" id="9792284at2"/>
<dbReference type="PANTHER" id="PTHR10224">
    <property type="entry name" value="ES1 PROTEIN HOMOLOG, MITOCHONDRIAL"/>
    <property type="match status" value="1"/>
</dbReference>
<comment type="similarity">
    <text evidence="1">Belongs to the peptidase C56 family.</text>
</comment>
<comment type="caution">
    <text evidence="2">The sequence shown here is derived from an EMBL/GenBank/DDBJ whole genome shotgun (WGS) entry which is preliminary data.</text>
</comment>
<accession>A0A3N2DYF7</accession>
<name>A0A3N2DYF7_9GAMM</name>
<organism evidence="2 3">
    <name type="scientific">Sinobacterium caligoides</name>
    <dbReference type="NCBI Taxonomy" id="933926"/>
    <lineage>
        <taxon>Bacteria</taxon>
        <taxon>Pseudomonadati</taxon>
        <taxon>Pseudomonadota</taxon>
        <taxon>Gammaproteobacteria</taxon>
        <taxon>Cellvibrionales</taxon>
        <taxon>Spongiibacteraceae</taxon>
        <taxon>Sinobacterium</taxon>
    </lineage>
</organism>
<protein>
    <recommendedName>
        <fullName evidence="1">Glyoxalase</fullName>
    </recommendedName>
</protein>
<reference evidence="2 3" key="1">
    <citation type="submission" date="2018-11" db="EMBL/GenBank/DDBJ databases">
        <title>Genomic Encyclopedia of Type Strains, Phase IV (KMG-IV): sequencing the most valuable type-strain genomes for metagenomic binning, comparative biology and taxonomic classification.</title>
        <authorList>
            <person name="Goeker M."/>
        </authorList>
    </citation>
    <scope>NUCLEOTIDE SEQUENCE [LARGE SCALE GENOMIC DNA]</scope>
    <source>
        <strain evidence="2 3">DSM 100316</strain>
    </source>
</reference>